<proteinExistence type="predicted"/>
<dbReference type="InterPro" id="IPR009071">
    <property type="entry name" value="HMG_box_dom"/>
</dbReference>
<feature type="compositionally biased region" description="Basic and acidic residues" evidence="2">
    <location>
        <begin position="21"/>
        <end position="36"/>
    </location>
</feature>
<dbReference type="PROSITE" id="PS50118">
    <property type="entry name" value="HMG_BOX_2"/>
    <property type="match status" value="1"/>
</dbReference>
<feature type="region of interest" description="Disordered" evidence="2">
    <location>
        <begin position="189"/>
        <end position="224"/>
    </location>
</feature>
<protein>
    <recommendedName>
        <fullName evidence="3">HMG box domain-containing protein</fullName>
    </recommendedName>
</protein>
<dbReference type="SMART" id="SM00398">
    <property type="entry name" value="HMG"/>
    <property type="match status" value="1"/>
</dbReference>
<dbReference type="Proteomes" id="UP001497512">
    <property type="component" value="Chromosome 5"/>
</dbReference>
<organism evidence="4 5">
    <name type="scientific">Sphagnum troendelagicum</name>
    <dbReference type="NCBI Taxonomy" id="128251"/>
    <lineage>
        <taxon>Eukaryota</taxon>
        <taxon>Viridiplantae</taxon>
        <taxon>Streptophyta</taxon>
        <taxon>Embryophyta</taxon>
        <taxon>Bryophyta</taxon>
        <taxon>Sphagnophytina</taxon>
        <taxon>Sphagnopsida</taxon>
        <taxon>Sphagnales</taxon>
        <taxon>Sphagnaceae</taxon>
        <taxon>Sphagnum</taxon>
    </lineage>
</organism>
<evidence type="ECO:0000313" key="5">
    <source>
        <dbReference type="Proteomes" id="UP001497512"/>
    </source>
</evidence>
<evidence type="ECO:0000259" key="3">
    <source>
        <dbReference type="PROSITE" id="PS50118"/>
    </source>
</evidence>
<gene>
    <name evidence="4" type="ORF">CSSPTR1EN2_LOCUS17397</name>
</gene>
<dbReference type="InterPro" id="IPR036910">
    <property type="entry name" value="HMG_box_dom_sf"/>
</dbReference>
<keyword evidence="1" id="KW-0238">DNA-binding</keyword>
<dbReference type="EMBL" id="OZ019897">
    <property type="protein sequence ID" value="CAK9225283.1"/>
    <property type="molecule type" value="Genomic_DNA"/>
</dbReference>
<reference evidence="4" key="1">
    <citation type="submission" date="2024-02" db="EMBL/GenBank/DDBJ databases">
        <authorList>
            <consortium name="ELIXIR-Norway"/>
            <consortium name="Elixir Norway"/>
        </authorList>
    </citation>
    <scope>NUCLEOTIDE SEQUENCE</scope>
</reference>
<dbReference type="Gene3D" id="1.10.30.10">
    <property type="entry name" value="High mobility group box domain"/>
    <property type="match status" value="1"/>
</dbReference>
<name>A0ABP0UNC1_9BRYO</name>
<feature type="compositionally biased region" description="Acidic residues" evidence="2">
    <location>
        <begin position="197"/>
        <end position="224"/>
    </location>
</feature>
<dbReference type="PANTHER" id="PTHR47658">
    <property type="entry name" value="HIGH MOBILITY GROUP B PROTEIN 12-RELATED"/>
    <property type="match status" value="1"/>
</dbReference>
<accession>A0ABP0UNC1</accession>
<keyword evidence="5" id="KW-1185">Reference proteome</keyword>
<feature type="domain" description="HMG box" evidence="3">
    <location>
        <begin position="120"/>
        <end position="189"/>
    </location>
</feature>
<feature type="DNA-binding region" description="HMG box" evidence="1">
    <location>
        <begin position="120"/>
        <end position="189"/>
    </location>
</feature>
<feature type="region of interest" description="Disordered" evidence="2">
    <location>
        <begin position="68"/>
        <end position="124"/>
    </location>
</feature>
<sequence>MRGVNMAPGASKTQPPKARKRVDVDPSLLKRSDDGGAFAHCEKCNQDIAVATFDMHDCLNATMKTNAKVSAQEAETKNNDEEVGGKRKGDAKGIAGKPAKLPKVKAKKPSKKAAKDPNVPKRPASGFFIFMETFRKTHKEENPDVKGVAAVGKAGGLKWKQMSEKEKAPFNEEALQRKATYEMALATYKKGPSKTEEAEEEEASAGSEDVEDAGEVDVDDADEE</sequence>
<feature type="compositionally biased region" description="Basic and acidic residues" evidence="2">
    <location>
        <begin position="74"/>
        <end position="91"/>
    </location>
</feature>
<keyword evidence="1" id="KW-0539">Nucleus</keyword>
<dbReference type="Pfam" id="PF00505">
    <property type="entry name" value="HMG_box"/>
    <property type="match status" value="1"/>
</dbReference>
<evidence type="ECO:0000256" key="2">
    <source>
        <dbReference type="SAM" id="MobiDB-lite"/>
    </source>
</evidence>
<dbReference type="PANTHER" id="PTHR47658:SF1">
    <property type="entry name" value="MEIOSIS INITIATOR PROTEIN"/>
    <property type="match status" value="1"/>
</dbReference>
<dbReference type="SUPFAM" id="SSF47095">
    <property type="entry name" value="HMG-box"/>
    <property type="match status" value="1"/>
</dbReference>
<evidence type="ECO:0000313" key="4">
    <source>
        <dbReference type="EMBL" id="CAK9225283.1"/>
    </source>
</evidence>
<feature type="region of interest" description="Disordered" evidence="2">
    <location>
        <begin position="1"/>
        <end position="36"/>
    </location>
</feature>
<evidence type="ECO:0000256" key="1">
    <source>
        <dbReference type="PROSITE-ProRule" id="PRU00267"/>
    </source>
</evidence>
<feature type="compositionally biased region" description="Basic residues" evidence="2">
    <location>
        <begin position="100"/>
        <end position="112"/>
    </location>
</feature>
<dbReference type="CDD" id="cd22005">
    <property type="entry name" value="HMG-box_AtHMGB1-like"/>
    <property type="match status" value="1"/>
</dbReference>